<dbReference type="AlphaFoldDB" id="A0A8S1KXJ8"/>
<proteinExistence type="predicted"/>
<reference evidence="1" key="1">
    <citation type="submission" date="2021-01" db="EMBL/GenBank/DDBJ databases">
        <authorList>
            <consortium name="Genoscope - CEA"/>
            <person name="William W."/>
        </authorList>
    </citation>
    <scope>NUCLEOTIDE SEQUENCE</scope>
</reference>
<accession>A0A8S1KXJ8</accession>
<name>A0A8S1KXJ8_PARPR</name>
<evidence type="ECO:0000313" key="2">
    <source>
        <dbReference type="Proteomes" id="UP000688137"/>
    </source>
</evidence>
<comment type="caution">
    <text evidence="1">The sequence shown here is derived from an EMBL/GenBank/DDBJ whole genome shotgun (WGS) entry which is preliminary data.</text>
</comment>
<dbReference type="Proteomes" id="UP000688137">
    <property type="component" value="Unassembled WGS sequence"/>
</dbReference>
<keyword evidence="2" id="KW-1185">Reference proteome</keyword>
<protein>
    <submittedName>
        <fullName evidence="1">Uncharacterized protein</fullName>
    </submittedName>
</protein>
<evidence type="ECO:0000313" key="1">
    <source>
        <dbReference type="EMBL" id="CAD8060179.1"/>
    </source>
</evidence>
<sequence length="225" mass="26774">MIIDLVASINQQIEIQQVMMILFTQNVNKYHENTHYLQLRLQILSLYKFDSSIDDFVGQTHMLQSSSSLYINNQALAFQELSAALQYLQQAIVKTNKIKKNCMNSLVILKLIQEQQRYMKNNFNKIFTFILASQYIHNKIQMKQKKMKIQYIYQQILPKYPANLQEHYLQHQKLENNSMQLQDSKKKAVIKSFFNYHLQIYLIMPKIIIMENSIVIFLIEIKLIC</sequence>
<organism evidence="1 2">
    <name type="scientific">Paramecium primaurelia</name>
    <dbReference type="NCBI Taxonomy" id="5886"/>
    <lineage>
        <taxon>Eukaryota</taxon>
        <taxon>Sar</taxon>
        <taxon>Alveolata</taxon>
        <taxon>Ciliophora</taxon>
        <taxon>Intramacronucleata</taxon>
        <taxon>Oligohymenophorea</taxon>
        <taxon>Peniculida</taxon>
        <taxon>Parameciidae</taxon>
        <taxon>Paramecium</taxon>
    </lineage>
</organism>
<dbReference type="EMBL" id="CAJJDM010000029">
    <property type="protein sequence ID" value="CAD8060179.1"/>
    <property type="molecule type" value="Genomic_DNA"/>
</dbReference>
<gene>
    <name evidence="1" type="ORF">PPRIM_AZ9-3.1.T0300004</name>
</gene>